<proteinExistence type="predicted"/>
<feature type="region of interest" description="Disordered" evidence="1">
    <location>
        <begin position="41"/>
        <end position="67"/>
    </location>
</feature>
<evidence type="ECO:0008006" key="4">
    <source>
        <dbReference type="Google" id="ProtNLM"/>
    </source>
</evidence>
<accession>M1DLV7</accession>
<sequence length="107" mass="12342">MSWPRPIYVSVVEVCFLLNQSLDRLFSTLLDMTTRRVNARRMEEENVNERVPPQDPQDPQVPQVPIDPTTMKNVEIRSALQILAQVMTDQVNKDTRTHVNPIVNMNA</sequence>
<dbReference type="EnsemblPlants" id="PGSC0003DMT400091096">
    <property type="protein sequence ID" value="PGSC0003DMT400091096"/>
    <property type="gene ID" value="PGSC0003DMG400040667"/>
</dbReference>
<dbReference type="AlphaFoldDB" id="M1DLV7"/>
<evidence type="ECO:0000256" key="1">
    <source>
        <dbReference type="SAM" id="MobiDB-lite"/>
    </source>
</evidence>
<protein>
    <recommendedName>
        <fullName evidence="4">Gag-pol polyprotein</fullName>
    </recommendedName>
</protein>
<organism evidence="2 3">
    <name type="scientific">Solanum tuberosum</name>
    <name type="common">Potato</name>
    <dbReference type="NCBI Taxonomy" id="4113"/>
    <lineage>
        <taxon>Eukaryota</taxon>
        <taxon>Viridiplantae</taxon>
        <taxon>Streptophyta</taxon>
        <taxon>Embryophyta</taxon>
        <taxon>Tracheophyta</taxon>
        <taxon>Spermatophyta</taxon>
        <taxon>Magnoliopsida</taxon>
        <taxon>eudicotyledons</taxon>
        <taxon>Gunneridae</taxon>
        <taxon>Pentapetalae</taxon>
        <taxon>asterids</taxon>
        <taxon>lamiids</taxon>
        <taxon>Solanales</taxon>
        <taxon>Solanaceae</taxon>
        <taxon>Solanoideae</taxon>
        <taxon>Solaneae</taxon>
        <taxon>Solanum</taxon>
    </lineage>
</organism>
<keyword evidence="3" id="KW-1185">Reference proteome</keyword>
<dbReference type="Proteomes" id="UP000011115">
    <property type="component" value="Unassembled WGS sequence"/>
</dbReference>
<name>M1DLV7_SOLTU</name>
<feature type="compositionally biased region" description="Low complexity" evidence="1">
    <location>
        <begin position="57"/>
        <end position="67"/>
    </location>
</feature>
<dbReference type="InParanoid" id="M1DLV7"/>
<reference evidence="2" key="2">
    <citation type="submission" date="2015-06" db="UniProtKB">
        <authorList>
            <consortium name="EnsemblPlants"/>
        </authorList>
    </citation>
    <scope>IDENTIFICATION</scope>
    <source>
        <strain evidence="2">DM1-3 516 R44</strain>
    </source>
</reference>
<reference evidence="3" key="1">
    <citation type="journal article" date="2011" name="Nature">
        <title>Genome sequence and analysis of the tuber crop potato.</title>
        <authorList>
            <consortium name="The Potato Genome Sequencing Consortium"/>
        </authorList>
    </citation>
    <scope>NUCLEOTIDE SEQUENCE [LARGE SCALE GENOMIC DNA]</scope>
    <source>
        <strain evidence="3">cv. DM1-3 516 R44</strain>
    </source>
</reference>
<dbReference type="PaxDb" id="4113-PGSC0003DMT400091096"/>
<evidence type="ECO:0000313" key="2">
    <source>
        <dbReference type="EnsemblPlants" id="PGSC0003DMT400091096"/>
    </source>
</evidence>
<evidence type="ECO:0000313" key="3">
    <source>
        <dbReference type="Proteomes" id="UP000011115"/>
    </source>
</evidence>
<dbReference type="HOGENOM" id="CLU_2214687_0_0_1"/>
<dbReference type="Gramene" id="PGSC0003DMT400091096">
    <property type="protein sequence ID" value="PGSC0003DMT400091096"/>
    <property type="gene ID" value="PGSC0003DMG400040667"/>
</dbReference>